<feature type="domain" description="HTH cro/C1-type" evidence="1">
    <location>
        <begin position="4"/>
        <end position="63"/>
    </location>
</feature>
<dbReference type="InterPro" id="IPR001387">
    <property type="entry name" value="Cro/C1-type_HTH"/>
</dbReference>
<proteinExistence type="predicted"/>
<dbReference type="CDD" id="cd00093">
    <property type="entry name" value="HTH_XRE"/>
    <property type="match status" value="1"/>
</dbReference>
<name>A0A7Z6MVK5_PSEFL</name>
<dbReference type="RefSeq" id="WP_093114312.1">
    <property type="nucleotide sequence ID" value="NZ_QRBA01000011.1"/>
</dbReference>
<evidence type="ECO:0000313" key="3">
    <source>
        <dbReference type="Proteomes" id="UP000255541"/>
    </source>
</evidence>
<accession>A0A7Z6MVK5</accession>
<dbReference type="SMART" id="SM00530">
    <property type="entry name" value="HTH_XRE"/>
    <property type="match status" value="1"/>
</dbReference>
<evidence type="ECO:0000313" key="2">
    <source>
        <dbReference type="EMBL" id="RDS89431.1"/>
    </source>
</evidence>
<dbReference type="PROSITE" id="PS50943">
    <property type="entry name" value="HTH_CROC1"/>
    <property type="match status" value="1"/>
</dbReference>
<reference evidence="2 3" key="1">
    <citation type="submission" date="2018-07" db="EMBL/GenBank/DDBJ databases">
        <title>Draft Genome Sequence of Pseudomonas fluorescens AHK-1 associated with canker disease of kiwifruit.</title>
        <authorList>
            <person name="Wu Z."/>
        </authorList>
    </citation>
    <scope>NUCLEOTIDE SEQUENCE [LARGE SCALE GENOMIC DNA]</scope>
    <source>
        <strain evidence="2 3">AHK-1</strain>
    </source>
</reference>
<dbReference type="InterPro" id="IPR010982">
    <property type="entry name" value="Lambda_DNA-bd_dom_sf"/>
</dbReference>
<evidence type="ECO:0000259" key="1">
    <source>
        <dbReference type="PROSITE" id="PS50943"/>
    </source>
</evidence>
<sequence length="74" mass="7952">MNRISALRSRSGIKQTALAGALGWSQSRLSNYESGTRIPGLYECRAITVALNKLGTTCTLDDVFPPELDVPKAA</sequence>
<protein>
    <submittedName>
        <fullName evidence="2">XRE family transcriptional regulator</fullName>
    </submittedName>
</protein>
<gene>
    <name evidence="2" type="ORF">DL347_20560</name>
</gene>
<dbReference type="GO" id="GO:0003677">
    <property type="term" value="F:DNA binding"/>
    <property type="evidence" value="ECO:0007669"/>
    <property type="project" value="InterPro"/>
</dbReference>
<dbReference type="SUPFAM" id="SSF47413">
    <property type="entry name" value="lambda repressor-like DNA-binding domains"/>
    <property type="match status" value="1"/>
</dbReference>
<dbReference type="Gene3D" id="1.10.260.40">
    <property type="entry name" value="lambda repressor-like DNA-binding domains"/>
    <property type="match status" value="1"/>
</dbReference>
<dbReference type="Proteomes" id="UP000255541">
    <property type="component" value="Unassembled WGS sequence"/>
</dbReference>
<organism evidence="2 3">
    <name type="scientific">Pseudomonas fluorescens</name>
    <dbReference type="NCBI Taxonomy" id="294"/>
    <lineage>
        <taxon>Bacteria</taxon>
        <taxon>Pseudomonadati</taxon>
        <taxon>Pseudomonadota</taxon>
        <taxon>Gammaproteobacteria</taxon>
        <taxon>Pseudomonadales</taxon>
        <taxon>Pseudomonadaceae</taxon>
        <taxon>Pseudomonas</taxon>
    </lineage>
</organism>
<dbReference type="EMBL" id="QRBA01000011">
    <property type="protein sequence ID" value="RDS89431.1"/>
    <property type="molecule type" value="Genomic_DNA"/>
</dbReference>
<dbReference type="Pfam" id="PF13560">
    <property type="entry name" value="HTH_31"/>
    <property type="match status" value="1"/>
</dbReference>
<dbReference type="AlphaFoldDB" id="A0A7Z6MVK5"/>
<comment type="caution">
    <text evidence="2">The sequence shown here is derived from an EMBL/GenBank/DDBJ whole genome shotgun (WGS) entry which is preliminary data.</text>
</comment>